<accession>A0AAQ3U325</accession>
<dbReference type="AlphaFoldDB" id="A0AAQ3U325"/>
<dbReference type="PANTHER" id="PTHR46250">
    <property type="entry name" value="MYB/SANT-LIKE DNA-BINDING DOMAIN PROTEIN-RELATED"/>
    <property type="match status" value="1"/>
</dbReference>
<reference evidence="2 3" key="1">
    <citation type="submission" date="2024-02" db="EMBL/GenBank/DDBJ databases">
        <title>High-quality chromosome-scale genome assembly of Pensacola bahiagrass (Paspalum notatum Flugge var. saurae).</title>
        <authorList>
            <person name="Vega J.M."/>
            <person name="Podio M."/>
            <person name="Orjuela J."/>
            <person name="Siena L.A."/>
            <person name="Pessino S.C."/>
            <person name="Combes M.C."/>
            <person name="Mariac C."/>
            <person name="Albertini E."/>
            <person name="Pupilli F."/>
            <person name="Ortiz J.P.A."/>
            <person name="Leblanc O."/>
        </authorList>
    </citation>
    <scope>NUCLEOTIDE SEQUENCE [LARGE SCALE GENOMIC DNA]</scope>
    <source>
        <strain evidence="2">R1</strain>
        <tissue evidence="2">Leaf</tissue>
    </source>
</reference>
<sequence length="252" mass="27907">MSTSSGSTRGSGKGKRVWPYFEDEELIKALHDLSLDPKWKSEGSFKNGYLYVLDSVLAQKLPGSSLTAMPHIESRVRHFMTKYGAIENHPDVKGLYGIAFPHFDTLAAIYGRDIATGEGAEGLVDVVSNMEKEITLEANVCLEKHHHGGLQTGTQWTQLERRKRTEANEVSKSSDPFLDMASDIHGDLKIASASFEKMVEAMEGQAKVEEEATHEDPMQALQKKSIDELTRLGFLGSELLKVAVVFVKVPTR</sequence>
<evidence type="ECO:0000313" key="2">
    <source>
        <dbReference type="EMBL" id="WVZ84308.1"/>
    </source>
</evidence>
<dbReference type="Proteomes" id="UP001341281">
    <property type="component" value="Chromosome 07"/>
</dbReference>
<dbReference type="InterPro" id="IPR056623">
    <property type="entry name" value="MLLE_2"/>
</dbReference>
<protein>
    <recommendedName>
        <fullName evidence="1">MLLE-like domain-containing protein</fullName>
    </recommendedName>
</protein>
<name>A0AAQ3U325_PASNO</name>
<dbReference type="Pfam" id="PF23950">
    <property type="entry name" value="MLLE_2"/>
    <property type="match status" value="1"/>
</dbReference>
<gene>
    <name evidence="2" type="ORF">U9M48_031355</name>
</gene>
<proteinExistence type="predicted"/>
<dbReference type="PANTHER" id="PTHR46250:SF15">
    <property type="entry name" value="OS01G0523800 PROTEIN"/>
    <property type="match status" value="1"/>
</dbReference>
<feature type="domain" description="MLLE-like" evidence="1">
    <location>
        <begin position="217"/>
        <end position="250"/>
    </location>
</feature>
<keyword evidence="3" id="KW-1185">Reference proteome</keyword>
<evidence type="ECO:0000259" key="1">
    <source>
        <dbReference type="Pfam" id="PF23950"/>
    </source>
</evidence>
<evidence type="ECO:0000313" key="3">
    <source>
        <dbReference type="Proteomes" id="UP001341281"/>
    </source>
</evidence>
<dbReference type="EMBL" id="CP144751">
    <property type="protein sequence ID" value="WVZ84308.1"/>
    <property type="molecule type" value="Genomic_DNA"/>
</dbReference>
<organism evidence="2 3">
    <name type="scientific">Paspalum notatum var. saurae</name>
    <dbReference type="NCBI Taxonomy" id="547442"/>
    <lineage>
        <taxon>Eukaryota</taxon>
        <taxon>Viridiplantae</taxon>
        <taxon>Streptophyta</taxon>
        <taxon>Embryophyta</taxon>
        <taxon>Tracheophyta</taxon>
        <taxon>Spermatophyta</taxon>
        <taxon>Magnoliopsida</taxon>
        <taxon>Liliopsida</taxon>
        <taxon>Poales</taxon>
        <taxon>Poaceae</taxon>
        <taxon>PACMAD clade</taxon>
        <taxon>Panicoideae</taxon>
        <taxon>Andropogonodae</taxon>
        <taxon>Paspaleae</taxon>
        <taxon>Paspalinae</taxon>
        <taxon>Paspalum</taxon>
    </lineage>
</organism>